<dbReference type="EMBL" id="GEDG01030512">
    <property type="protein sequence ID" value="JAP11889.1"/>
    <property type="molecule type" value="Transcribed_RNA"/>
</dbReference>
<dbReference type="PANTHER" id="PTHR10775:SF185">
    <property type="entry name" value="OS08G0208400 PROTEIN"/>
    <property type="match status" value="1"/>
</dbReference>
<protein>
    <submittedName>
        <fullName evidence="1">Putative ovule protein</fullName>
    </submittedName>
</protein>
<evidence type="ECO:0000313" key="1">
    <source>
        <dbReference type="EMBL" id="JAP11889.1"/>
    </source>
</evidence>
<dbReference type="PANTHER" id="PTHR10775">
    <property type="entry name" value="OS08G0208400 PROTEIN"/>
    <property type="match status" value="1"/>
</dbReference>
<dbReference type="Pfam" id="PF02992">
    <property type="entry name" value="Transposase_21"/>
    <property type="match status" value="1"/>
</dbReference>
<sequence length="133" mass="14840">MICGLRGTKTIDSFSNETFQLRVALMWTINDFPAYGSLSGWCTNGQFACPCCNISTQSKGLKHGKKFCFMGHRCFLIQGHKYRNDAKSFDGTKELRPAPSPISGSQVINQVKGIKFTLGQLSKKAKRGRRKTQ</sequence>
<proteinExistence type="predicted"/>
<organism evidence="1">
    <name type="scientific">Solanum chacoense</name>
    <name type="common">Chaco potato</name>
    <dbReference type="NCBI Taxonomy" id="4108"/>
    <lineage>
        <taxon>Eukaryota</taxon>
        <taxon>Viridiplantae</taxon>
        <taxon>Streptophyta</taxon>
        <taxon>Embryophyta</taxon>
        <taxon>Tracheophyta</taxon>
        <taxon>Spermatophyta</taxon>
        <taxon>Magnoliopsida</taxon>
        <taxon>eudicotyledons</taxon>
        <taxon>Gunneridae</taxon>
        <taxon>Pentapetalae</taxon>
        <taxon>asterids</taxon>
        <taxon>lamiids</taxon>
        <taxon>Solanales</taxon>
        <taxon>Solanaceae</taxon>
        <taxon>Solanoideae</taxon>
        <taxon>Solaneae</taxon>
        <taxon>Solanum</taxon>
    </lineage>
</organism>
<reference evidence="1" key="1">
    <citation type="submission" date="2015-12" db="EMBL/GenBank/DDBJ databases">
        <title>Gene expression during late stages of embryo sac development: a critical building block for successful pollen-pistil interactions.</title>
        <authorList>
            <person name="Liu Y."/>
            <person name="Joly V."/>
            <person name="Sabar M."/>
            <person name="Matton D.P."/>
        </authorList>
    </citation>
    <scope>NUCLEOTIDE SEQUENCE</scope>
</reference>
<name>A0A0V0GUU4_SOLCH</name>
<dbReference type="InterPro" id="IPR004242">
    <property type="entry name" value="Transposase_21"/>
</dbReference>
<dbReference type="AlphaFoldDB" id="A0A0V0GUU4"/>
<accession>A0A0V0GUU4</accession>